<accession>A0A6A3EB82</accession>
<feature type="region of interest" description="Disordered" evidence="1">
    <location>
        <begin position="1"/>
        <end position="28"/>
    </location>
</feature>
<feature type="compositionally biased region" description="Acidic residues" evidence="1">
    <location>
        <begin position="71"/>
        <end position="80"/>
    </location>
</feature>
<evidence type="ECO:0000256" key="1">
    <source>
        <dbReference type="SAM" id="MobiDB-lite"/>
    </source>
</evidence>
<gene>
    <name evidence="4" type="ORF">PF002_g21323</name>
    <name evidence="2" type="ORF">PF009_g21468</name>
    <name evidence="3" type="ORF">PF010_g14581</name>
</gene>
<dbReference type="AlphaFoldDB" id="A0A6A3EB82"/>
<proteinExistence type="predicted"/>
<name>A0A6A3EB82_9STRA</name>
<evidence type="ECO:0000313" key="7">
    <source>
        <dbReference type="Proteomes" id="UP000488956"/>
    </source>
</evidence>
<dbReference type="EMBL" id="QXGD01001625">
    <property type="protein sequence ID" value="KAE9202185.1"/>
    <property type="molecule type" value="Genomic_DNA"/>
</dbReference>
<organism evidence="2 5">
    <name type="scientific">Phytophthora fragariae</name>
    <dbReference type="NCBI Taxonomy" id="53985"/>
    <lineage>
        <taxon>Eukaryota</taxon>
        <taxon>Sar</taxon>
        <taxon>Stramenopiles</taxon>
        <taxon>Oomycota</taxon>
        <taxon>Peronosporomycetes</taxon>
        <taxon>Peronosporales</taxon>
        <taxon>Peronosporaceae</taxon>
        <taxon>Phytophthora</taxon>
    </lineage>
</organism>
<feature type="compositionally biased region" description="Basic and acidic residues" evidence="1">
    <location>
        <begin position="60"/>
        <end position="70"/>
    </location>
</feature>
<evidence type="ECO:0000313" key="5">
    <source>
        <dbReference type="Proteomes" id="UP000429523"/>
    </source>
</evidence>
<feature type="compositionally biased region" description="Basic residues" evidence="1">
    <location>
        <begin position="1"/>
        <end position="21"/>
    </location>
</feature>
<feature type="region of interest" description="Disordered" evidence="1">
    <location>
        <begin position="42"/>
        <end position="83"/>
    </location>
</feature>
<evidence type="ECO:0000313" key="2">
    <source>
        <dbReference type="EMBL" id="KAE8928390.1"/>
    </source>
</evidence>
<protein>
    <submittedName>
        <fullName evidence="2">Uncharacterized protein</fullName>
    </submittedName>
</protein>
<evidence type="ECO:0000313" key="6">
    <source>
        <dbReference type="Proteomes" id="UP000440367"/>
    </source>
</evidence>
<dbReference type="Proteomes" id="UP000488956">
    <property type="component" value="Unassembled WGS sequence"/>
</dbReference>
<comment type="caution">
    <text evidence="2">The sequence shown here is derived from an EMBL/GenBank/DDBJ whole genome shotgun (WGS) entry which is preliminary data.</text>
</comment>
<evidence type="ECO:0000313" key="4">
    <source>
        <dbReference type="EMBL" id="KAE9202185.1"/>
    </source>
</evidence>
<dbReference type="Proteomes" id="UP000440367">
    <property type="component" value="Unassembled WGS sequence"/>
</dbReference>
<dbReference type="EMBL" id="QXFX01000910">
    <property type="protein sequence ID" value="KAE9101031.1"/>
    <property type="molecule type" value="Genomic_DNA"/>
</dbReference>
<sequence>MPSLIRRRRPRNGTKGRKRRGSDRWEGGRGCNYCRRGGGRCRNSNDRDAVDAAQVSPASEPERRLLRPDDDNYDAGDEEAGGAAKALEKAKNNTNGAVVSFTRALSRMRPDRGDAGIFDELHVEAYGHLVPLVQWLWWHARAEQVTV</sequence>
<evidence type="ECO:0000313" key="3">
    <source>
        <dbReference type="EMBL" id="KAE9101031.1"/>
    </source>
</evidence>
<reference evidence="5 6" key="1">
    <citation type="submission" date="2018-08" db="EMBL/GenBank/DDBJ databases">
        <title>Genomic investigation of the strawberry pathogen Phytophthora fragariae indicates pathogenicity is determined by transcriptional variation in three key races.</title>
        <authorList>
            <person name="Adams T.M."/>
            <person name="Armitage A.D."/>
            <person name="Sobczyk M.K."/>
            <person name="Bates H.J."/>
            <person name="Dunwell J.M."/>
            <person name="Nellist C.F."/>
            <person name="Harrison R.J."/>
        </authorList>
    </citation>
    <scope>NUCLEOTIDE SEQUENCE [LARGE SCALE GENOMIC DNA]</scope>
    <source>
        <strain evidence="4 6">BC-1</strain>
        <strain evidence="2 5">NOV-9</strain>
        <strain evidence="3 7">ONT-3</strain>
    </source>
</reference>
<dbReference type="EMBL" id="QXGF01001686">
    <property type="protein sequence ID" value="KAE8928390.1"/>
    <property type="molecule type" value="Genomic_DNA"/>
</dbReference>
<dbReference type="Proteomes" id="UP000429523">
    <property type="component" value="Unassembled WGS sequence"/>
</dbReference>